<keyword evidence="14" id="KW-1185">Reference proteome</keyword>
<evidence type="ECO:0000256" key="8">
    <source>
        <dbReference type="ARBA" id="ARBA00022801"/>
    </source>
</evidence>
<dbReference type="InterPro" id="IPR007865">
    <property type="entry name" value="Aminopep_P_N"/>
</dbReference>
<evidence type="ECO:0000256" key="7">
    <source>
        <dbReference type="ARBA" id="ARBA00022723"/>
    </source>
</evidence>
<dbReference type="EC" id="3.4.11.9" evidence="5"/>
<evidence type="ECO:0000313" key="13">
    <source>
        <dbReference type="EMBL" id="POS73412.1"/>
    </source>
</evidence>
<dbReference type="CDD" id="cd01087">
    <property type="entry name" value="Prolidase"/>
    <property type="match status" value="1"/>
</dbReference>
<dbReference type="SUPFAM" id="SSF53092">
    <property type="entry name" value="Creatinase/prolidase N-terminal domain"/>
    <property type="match status" value="1"/>
</dbReference>
<evidence type="ECO:0000256" key="10">
    <source>
        <dbReference type="ARBA" id="ARBA00023211"/>
    </source>
</evidence>
<dbReference type="SMART" id="SM01011">
    <property type="entry name" value="AMP_N"/>
    <property type="match status" value="1"/>
</dbReference>
<dbReference type="FunCoup" id="A0A2P5HT15">
    <property type="interactions" value="525"/>
</dbReference>
<evidence type="ECO:0000256" key="1">
    <source>
        <dbReference type="ARBA" id="ARBA00001424"/>
    </source>
</evidence>
<dbReference type="GO" id="GO:0006508">
    <property type="term" value="P:proteolysis"/>
    <property type="evidence" value="ECO:0007669"/>
    <property type="project" value="TreeGrafter"/>
</dbReference>
<name>A0A2P5HT15_DIAHE</name>
<organism evidence="13 14">
    <name type="scientific">Diaporthe helianthi</name>
    <dbReference type="NCBI Taxonomy" id="158607"/>
    <lineage>
        <taxon>Eukaryota</taxon>
        <taxon>Fungi</taxon>
        <taxon>Dikarya</taxon>
        <taxon>Ascomycota</taxon>
        <taxon>Pezizomycotina</taxon>
        <taxon>Sordariomycetes</taxon>
        <taxon>Sordariomycetidae</taxon>
        <taxon>Diaporthales</taxon>
        <taxon>Diaporthaceae</taxon>
        <taxon>Diaporthe</taxon>
    </lineage>
</organism>
<dbReference type="EMBL" id="MAVT02000803">
    <property type="protein sequence ID" value="POS73412.1"/>
    <property type="molecule type" value="Genomic_DNA"/>
</dbReference>
<dbReference type="Gene3D" id="3.40.350.10">
    <property type="entry name" value="Creatinase/prolidase N-terminal domain"/>
    <property type="match status" value="1"/>
</dbReference>
<evidence type="ECO:0000256" key="11">
    <source>
        <dbReference type="ARBA" id="ARBA00030849"/>
    </source>
</evidence>
<comment type="catalytic activity">
    <reaction evidence="1">
        <text>Release of any N-terminal amino acid, including proline, that is linked to proline, even from a dipeptide or tripeptide.</text>
        <dbReference type="EC" id="3.4.11.9"/>
    </reaction>
</comment>
<comment type="similarity">
    <text evidence="4">Belongs to the peptidase M24B family.</text>
</comment>
<evidence type="ECO:0000256" key="9">
    <source>
        <dbReference type="ARBA" id="ARBA00023049"/>
    </source>
</evidence>
<dbReference type="Gene3D" id="3.90.230.10">
    <property type="entry name" value="Creatinase/methionine aminopeptidase superfamily"/>
    <property type="match status" value="1"/>
</dbReference>
<proteinExistence type="inferred from homology"/>
<reference evidence="13" key="1">
    <citation type="submission" date="2017-09" db="EMBL/GenBank/DDBJ databases">
        <title>Polyketide synthases of a Diaporthe helianthi virulent isolate.</title>
        <authorList>
            <person name="Baroncelli R."/>
        </authorList>
    </citation>
    <scope>NUCLEOTIDE SEQUENCE [LARGE SCALE GENOMIC DNA]</scope>
    <source>
        <strain evidence="13">7/96</strain>
    </source>
</reference>
<keyword evidence="8" id="KW-0378">Hydrolase</keyword>
<keyword evidence="9" id="KW-0482">Metalloprotease</keyword>
<dbReference type="Proteomes" id="UP000094444">
    <property type="component" value="Unassembled WGS sequence"/>
</dbReference>
<keyword evidence="7" id="KW-0479">Metal-binding</keyword>
<comment type="caution">
    <text evidence="13">The sequence shown here is derived from an EMBL/GenBank/DDBJ whole genome shotgun (WGS) entry which is preliminary data.</text>
</comment>
<dbReference type="Pfam" id="PF00557">
    <property type="entry name" value="Peptidase_M24"/>
    <property type="match status" value="1"/>
</dbReference>
<evidence type="ECO:0000256" key="6">
    <source>
        <dbReference type="ARBA" id="ARBA00022438"/>
    </source>
</evidence>
<dbReference type="STRING" id="158607.A0A2P5HT15"/>
<dbReference type="InterPro" id="IPR029149">
    <property type="entry name" value="Creatin/AminoP/Spt16_N"/>
</dbReference>
<dbReference type="GO" id="GO:0005739">
    <property type="term" value="C:mitochondrion"/>
    <property type="evidence" value="ECO:0007669"/>
    <property type="project" value="TreeGrafter"/>
</dbReference>
<dbReference type="PANTHER" id="PTHR43226:SF4">
    <property type="entry name" value="XAA-PRO AMINOPEPTIDASE 3"/>
    <property type="match status" value="1"/>
</dbReference>
<dbReference type="SUPFAM" id="SSF55920">
    <property type="entry name" value="Creatinase/aminopeptidase"/>
    <property type="match status" value="1"/>
</dbReference>
<gene>
    <name evidence="13" type="ORF">DHEL01_v208193</name>
</gene>
<evidence type="ECO:0000259" key="12">
    <source>
        <dbReference type="SMART" id="SM01011"/>
    </source>
</evidence>
<keyword evidence="6" id="KW-0645">Protease</keyword>
<feature type="domain" description="Aminopeptidase P N-terminal" evidence="12">
    <location>
        <begin position="116"/>
        <end position="252"/>
    </location>
</feature>
<dbReference type="OrthoDB" id="4215474at2759"/>
<dbReference type="InterPro" id="IPR036005">
    <property type="entry name" value="Creatinase/aminopeptidase-like"/>
</dbReference>
<dbReference type="InterPro" id="IPR000994">
    <property type="entry name" value="Pept_M24"/>
</dbReference>
<accession>A0A2P5HT15</accession>
<dbReference type="PANTHER" id="PTHR43226">
    <property type="entry name" value="XAA-PRO AMINOPEPTIDASE 3"/>
    <property type="match status" value="1"/>
</dbReference>
<dbReference type="GO" id="GO:0030145">
    <property type="term" value="F:manganese ion binding"/>
    <property type="evidence" value="ECO:0007669"/>
    <property type="project" value="InterPro"/>
</dbReference>
<dbReference type="AlphaFoldDB" id="A0A2P5HT15"/>
<keyword evidence="6" id="KW-0031">Aminopeptidase</keyword>
<keyword evidence="10" id="KW-0464">Manganese</keyword>
<sequence>MIKPPPFFFLVPFSLPYPIRGRDASLRSRHPGHSPTIMRIRISPASPLAAPCLTRCSRPRTLPFLTSRQSRGCPAASPSTTSRSYASVSAAQLQFGQPVHETHPHILKPGELTPGITAQEYFDRRARLAQKLPKDGIAVLRAAEIKWRSGAVFYPFRQESNFLYFTGFKEPEAMAVIQKTGDNLGDFAFHLFARPKDPAAEQWSGPWSGLQAAEDVFNADATGDIKELDKHLTPLLRGASRIYTDIDIRTSDGRLTSFGDTVTNTTDHNVGIQPLQHLAHQLRIIKSPAEVANMRHAGRVSGRAITDAMRKAWTRERDLQAFLEHGFMADGCEGPAYVPVVAGGSRGNMIHYVLNDAALDGDPSQLVLVDAGAEYGTYIADITRTWPVSGKFSPAQRDLYEAVLRVQRAGVALCRADSGLTLDLVHRETEKALRAELADLGFDVGRNGSGRLETLFPHHVGHYVGLDVHDCPGYGRNVPLRAGHCVTVEPGVYVPADDDRWPVHFRGMGVRIEDSVCVDETGPVVLTTEAVKEVVDIEALRD</sequence>
<dbReference type="InterPro" id="IPR052433">
    <property type="entry name" value="X-Pro_dipept-like"/>
</dbReference>
<dbReference type="InParanoid" id="A0A2P5HT15"/>
<evidence type="ECO:0000256" key="4">
    <source>
        <dbReference type="ARBA" id="ARBA00008766"/>
    </source>
</evidence>
<comment type="cofactor">
    <cofactor evidence="2">
        <name>Mn(2+)</name>
        <dbReference type="ChEBI" id="CHEBI:29035"/>
    </cofactor>
</comment>
<evidence type="ECO:0000256" key="3">
    <source>
        <dbReference type="ARBA" id="ARBA00002443"/>
    </source>
</evidence>
<dbReference type="GO" id="GO:0070006">
    <property type="term" value="F:metalloaminopeptidase activity"/>
    <property type="evidence" value="ECO:0007669"/>
    <property type="project" value="InterPro"/>
</dbReference>
<evidence type="ECO:0000256" key="2">
    <source>
        <dbReference type="ARBA" id="ARBA00001936"/>
    </source>
</evidence>
<dbReference type="Pfam" id="PF05195">
    <property type="entry name" value="AMP_N"/>
    <property type="match status" value="1"/>
</dbReference>
<evidence type="ECO:0000313" key="14">
    <source>
        <dbReference type="Proteomes" id="UP000094444"/>
    </source>
</evidence>
<protein>
    <recommendedName>
        <fullName evidence="5">Xaa-Pro aminopeptidase</fullName>
        <ecNumber evidence="5">3.4.11.9</ecNumber>
    </recommendedName>
    <alternativeName>
        <fullName evidence="11">Aminoacylproline aminopeptidase</fullName>
    </alternativeName>
</protein>
<evidence type="ECO:0000256" key="5">
    <source>
        <dbReference type="ARBA" id="ARBA00012574"/>
    </source>
</evidence>
<comment type="function">
    <text evidence="3">Catalyzes the removal of a penultimate prolyl residue from the N-termini of peptides.</text>
</comment>